<dbReference type="SUPFAM" id="SSF50630">
    <property type="entry name" value="Acid proteases"/>
    <property type="match status" value="1"/>
</dbReference>
<dbReference type="EMBL" id="BLAY01000106">
    <property type="protein sequence ID" value="GET40992.1"/>
    <property type="molecule type" value="Genomic_DNA"/>
</dbReference>
<evidence type="ECO:0000313" key="3">
    <source>
        <dbReference type="EMBL" id="GET40992.1"/>
    </source>
</evidence>
<feature type="region of interest" description="Disordered" evidence="1">
    <location>
        <begin position="28"/>
        <end position="52"/>
    </location>
</feature>
<sequence length="285" mass="29876">MEKLSRQSSVLVLLSGVIALTSIACTSEQPKTNSSSQTQPSTIVAAPKSAPPAQKQLIQAKNNLPSSAIDTYELAMDKAASAASLSQAASSTDDWKIVSSRWTEAIKLLKAVPASSQHQQNAKTKLAEYQKNLAAANRKANPPSEPVVAYNPNLGKSQARNSTPRVFRAPIIGRLGGTPVIEVTFNGGQKFPMILDTGASGVVITSQMAAALGVRPVGKVLAKTPSHKAAAFDVGFVDSIAVGGAVMTDVPVAIAPQLDVGLLGQDFFASYDVTIRSNVVEFHVR</sequence>
<name>A0AAV3XN50_9CYAN</name>
<comment type="caution">
    <text evidence="3">The sequence shown here is derived from an EMBL/GenBank/DDBJ whole genome shotgun (WGS) entry which is preliminary data.</text>
</comment>
<keyword evidence="4" id="KW-1185">Reference proteome</keyword>
<feature type="signal peptide" evidence="2">
    <location>
        <begin position="1"/>
        <end position="24"/>
    </location>
</feature>
<feature type="chain" id="PRO_5043954824" description="Aspartyl protease" evidence="2">
    <location>
        <begin position="25"/>
        <end position="285"/>
    </location>
</feature>
<protein>
    <recommendedName>
        <fullName evidence="5">Aspartyl protease</fullName>
    </recommendedName>
</protein>
<dbReference type="RefSeq" id="WP_226587220.1">
    <property type="nucleotide sequence ID" value="NZ_BLAY01000106.1"/>
</dbReference>
<evidence type="ECO:0008006" key="5">
    <source>
        <dbReference type="Google" id="ProtNLM"/>
    </source>
</evidence>
<reference evidence="3" key="1">
    <citation type="submission" date="2019-10" db="EMBL/GenBank/DDBJ databases">
        <title>Draft genome sequece of Microseira wollei NIES-4236.</title>
        <authorList>
            <person name="Yamaguchi H."/>
            <person name="Suzuki S."/>
            <person name="Kawachi M."/>
        </authorList>
    </citation>
    <scope>NUCLEOTIDE SEQUENCE</scope>
    <source>
        <strain evidence="3">NIES-4236</strain>
    </source>
</reference>
<dbReference type="Proteomes" id="UP001050975">
    <property type="component" value="Unassembled WGS sequence"/>
</dbReference>
<dbReference type="PROSITE" id="PS51257">
    <property type="entry name" value="PROKAR_LIPOPROTEIN"/>
    <property type="match status" value="1"/>
</dbReference>
<dbReference type="InterPro" id="IPR021109">
    <property type="entry name" value="Peptidase_aspartic_dom_sf"/>
</dbReference>
<accession>A0AAV3XN50</accession>
<feature type="compositionally biased region" description="Polar residues" evidence="1">
    <location>
        <begin position="28"/>
        <end position="42"/>
    </location>
</feature>
<proteinExistence type="predicted"/>
<dbReference type="Pfam" id="PF13650">
    <property type="entry name" value="Asp_protease_2"/>
    <property type="match status" value="1"/>
</dbReference>
<evidence type="ECO:0000313" key="4">
    <source>
        <dbReference type="Proteomes" id="UP001050975"/>
    </source>
</evidence>
<dbReference type="AlphaFoldDB" id="A0AAV3XN50"/>
<dbReference type="CDD" id="cd05483">
    <property type="entry name" value="retropepsin_like_bacteria"/>
    <property type="match status" value="1"/>
</dbReference>
<evidence type="ECO:0000256" key="2">
    <source>
        <dbReference type="SAM" id="SignalP"/>
    </source>
</evidence>
<evidence type="ECO:0000256" key="1">
    <source>
        <dbReference type="SAM" id="MobiDB-lite"/>
    </source>
</evidence>
<organism evidence="3 4">
    <name type="scientific">Microseira wollei NIES-4236</name>
    <dbReference type="NCBI Taxonomy" id="2530354"/>
    <lineage>
        <taxon>Bacteria</taxon>
        <taxon>Bacillati</taxon>
        <taxon>Cyanobacteriota</taxon>
        <taxon>Cyanophyceae</taxon>
        <taxon>Oscillatoriophycideae</taxon>
        <taxon>Aerosakkonematales</taxon>
        <taxon>Aerosakkonemataceae</taxon>
        <taxon>Microseira</taxon>
    </lineage>
</organism>
<dbReference type="InterPro" id="IPR034122">
    <property type="entry name" value="Retropepsin-like_bacterial"/>
</dbReference>
<gene>
    <name evidence="3" type="ORF">MiSe_58040</name>
</gene>
<keyword evidence="2" id="KW-0732">Signal</keyword>
<dbReference type="Gene3D" id="2.40.70.10">
    <property type="entry name" value="Acid Proteases"/>
    <property type="match status" value="1"/>
</dbReference>